<dbReference type="EMBL" id="UOFN01000061">
    <property type="protein sequence ID" value="VAW76608.1"/>
    <property type="molecule type" value="Genomic_DNA"/>
</dbReference>
<dbReference type="Gene3D" id="2.30.110.50">
    <property type="match status" value="1"/>
</dbReference>
<evidence type="ECO:0000259" key="5">
    <source>
        <dbReference type="Pfam" id="PF22178"/>
    </source>
</evidence>
<dbReference type="InterPro" id="IPR017847">
    <property type="entry name" value="T6SS_RhsGE_Vgr_subset"/>
</dbReference>
<dbReference type="InterPro" id="IPR054030">
    <property type="entry name" value="Gp5_Vgr_C"/>
</dbReference>
<dbReference type="Gene3D" id="4.10.220.110">
    <property type="match status" value="1"/>
</dbReference>
<dbReference type="Pfam" id="PF04717">
    <property type="entry name" value="Phage_base_V"/>
    <property type="match status" value="1"/>
</dbReference>
<organism evidence="6">
    <name type="scientific">hydrothermal vent metagenome</name>
    <dbReference type="NCBI Taxonomy" id="652676"/>
    <lineage>
        <taxon>unclassified sequences</taxon>
        <taxon>metagenomes</taxon>
        <taxon>ecological metagenomes</taxon>
    </lineage>
</organism>
<protein>
    <submittedName>
        <fullName evidence="6">VgrG protein</fullName>
    </submittedName>
</protein>
<dbReference type="Gene3D" id="2.40.50.230">
    <property type="entry name" value="Gp5 N-terminal domain"/>
    <property type="match status" value="1"/>
</dbReference>
<accession>A0A3B0Y767</accession>
<dbReference type="Pfam" id="PF22178">
    <property type="entry name" value="Gp5_trimer_C"/>
    <property type="match status" value="1"/>
</dbReference>
<evidence type="ECO:0000256" key="3">
    <source>
        <dbReference type="ARBA" id="ARBA00022525"/>
    </source>
</evidence>
<gene>
    <name evidence="6" type="ORF">MNBD_GAMMA15-459</name>
</gene>
<comment type="similarity">
    <text evidence="2">Belongs to the VgrG protein family.</text>
</comment>
<proteinExistence type="inferred from homology"/>
<dbReference type="PANTHER" id="PTHR32305">
    <property type="match status" value="1"/>
</dbReference>
<dbReference type="AlphaFoldDB" id="A0A3B0Y767"/>
<evidence type="ECO:0000259" key="4">
    <source>
        <dbReference type="Pfam" id="PF04717"/>
    </source>
</evidence>
<dbReference type="PANTHER" id="PTHR32305:SF15">
    <property type="entry name" value="PROTEIN RHSA-RELATED"/>
    <property type="match status" value="1"/>
</dbReference>
<dbReference type="InterPro" id="IPR037026">
    <property type="entry name" value="Vgr_OB-fold_dom_sf"/>
</dbReference>
<dbReference type="SUPFAM" id="SSF69349">
    <property type="entry name" value="Phage fibre proteins"/>
    <property type="match status" value="1"/>
</dbReference>
<dbReference type="NCBIfam" id="TIGR03361">
    <property type="entry name" value="VI_Rhs_Vgr"/>
    <property type="match status" value="1"/>
</dbReference>
<evidence type="ECO:0000313" key="6">
    <source>
        <dbReference type="EMBL" id="VAW76608.1"/>
    </source>
</evidence>
<name>A0A3B0Y767_9ZZZZ</name>
<feature type="domain" description="Gp5/Type VI secretion system Vgr protein OB-fold" evidence="4">
    <location>
        <begin position="377"/>
        <end position="449"/>
    </location>
</feature>
<reference evidence="6" key="1">
    <citation type="submission" date="2018-06" db="EMBL/GenBank/DDBJ databases">
        <authorList>
            <person name="Zhirakovskaya E."/>
        </authorList>
    </citation>
    <scope>NUCLEOTIDE SEQUENCE</scope>
</reference>
<dbReference type="InterPro" id="IPR006531">
    <property type="entry name" value="Gp5/Vgr_OB"/>
</dbReference>
<dbReference type="InterPro" id="IPR006533">
    <property type="entry name" value="T6SS_Vgr_RhsGE"/>
</dbReference>
<dbReference type="SUPFAM" id="SSF69255">
    <property type="entry name" value="gp5 N-terminal domain-like"/>
    <property type="match status" value="1"/>
</dbReference>
<dbReference type="NCBIfam" id="TIGR01646">
    <property type="entry name" value="vgr_GE"/>
    <property type="match status" value="1"/>
</dbReference>
<evidence type="ECO:0000256" key="2">
    <source>
        <dbReference type="ARBA" id="ARBA00005558"/>
    </source>
</evidence>
<sequence>MSRDRLTLTSPPCDALDITSFHGKETLGRLFQYDLELFSDGEEIEITDILGQTITVHYEVEGGETRHFNGIVSAFSQTEQLHDGGATYHATLRPWTWFLTRTADCRIFQDMSVPDIIMQVCDDQGFSDIRQELNEEHEAWVYCVQYRETDFNFISRLMEEEGIYYYFAHEDGVHTLVLSDSYSAHEPIRDEAVMFFRTSEADVGHGSCVSSWLPRQEVQPGAYVLNDFDFTAPKANLRTTPATVPKDYTGSEYEIYDYPGDYGDRFLGGSGGYEQLRIQELQVQQDQADGVTNLRVMATGGLFTLDGRDNNSQNKEYLVIDASYEITPNAENETEYQCQFSVIDAQVPFRPARATRKPVVQGPQTAVVVGPAGEEIHTDKFGRVKVQFHWDREGQDEDRKDGSSCWVRVSQIWAGSDWGAQFLPRIGHEVIVEFLEGDPDKPIITGAVYNDDNMPPYDLPDNKTQSGIKSDSSKGGGNANEIRFEDLAGSEEFYVHASKDLTVKVDNLEARTVYGNRTTEVKKDDTITIGGDRKEEITGMEDRTVTGDVVVLFQANESRQVIGNLEENIIGNEDRILGANQSTTITGDQTTTITGNQTTTVISSQTNTVMASQEETIMGPSTINYMAGATLFTPAVYKLTAVGGFDLTAPSAFIEFKGMSNSVTGMANGVTGTKIEACPMAHAVKGYDGDTVVTKIESAVTSIGNGAISIASKALSIFA</sequence>
<feature type="domain" description="Gp5/Type VI secretion system Vgr C-terminal trimerisation" evidence="5">
    <location>
        <begin position="466"/>
        <end position="573"/>
    </location>
</feature>
<keyword evidence="3" id="KW-0964">Secreted</keyword>
<dbReference type="Pfam" id="PF05954">
    <property type="entry name" value="Phage_GPD"/>
    <property type="match status" value="1"/>
</dbReference>
<comment type="subcellular location">
    <subcellularLocation>
        <location evidence="1">Secreted</location>
    </subcellularLocation>
</comment>
<dbReference type="GO" id="GO:0005576">
    <property type="term" value="C:extracellular region"/>
    <property type="evidence" value="ECO:0007669"/>
    <property type="project" value="UniProtKB-SubCell"/>
</dbReference>
<dbReference type="SUPFAM" id="SSF69279">
    <property type="entry name" value="Phage tail proteins"/>
    <property type="match status" value="2"/>
</dbReference>
<dbReference type="InterPro" id="IPR050708">
    <property type="entry name" value="T6SS_VgrG/RHS"/>
</dbReference>
<evidence type="ECO:0000256" key="1">
    <source>
        <dbReference type="ARBA" id="ARBA00004613"/>
    </source>
</evidence>
<dbReference type="Gene3D" id="3.55.50.10">
    <property type="entry name" value="Baseplate protein-like domains"/>
    <property type="match status" value="1"/>
</dbReference>